<sequence>MGRSCRGPRQPGSYTASSNKRAWWISFVQPRPVWLSG</sequence>
<comment type="caution">
    <text evidence="1">The sequence shown here is derived from an EMBL/GenBank/DDBJ whole genome shotgun (WGS) entry which is preliminary data.</text>
</comment>
<proteinExistence type="predicted"/>
<keyword evidence="2" id="KW-1185">Reference proteome</keyword>
<protein>
    <submittedName>
        <fullName evidence="1">Glycerol-3-phosphate dehydrogenase 1 like</fullName>
    </submittedName>
</protein>
<gene>
    <name evidence="1" type="ORF">HJG59_005841</name>
</gene>
<accession>A0A7J8FXQ0</accession>
<evidence type="ECO:0000313" key="2">
    <source>
        <dbReference type="Proteomes" id="UP000550707"/>
    </source>
</evidence>
<dbReference type="Proteomes" id="UP000550707">
    <property type="component" value="Unassembled WGS sequence"/>
</dbReference>
<dbReference type="AlphaFoldDB" id="A0A7J8FXQ0"/>
<reference evidence="1 2" key="1">
    <citation type="journal article" date="2020" name="Nature">
        <title>Six reference-quality genomes reveal evolution of bat adaptations.</title>
        <authorList>
            <person name="Jebb D."/>
            <person name="Huang Z."/>
            <person name="Pippel M."/>
            <person name="Hughes G.M."/>
            <person name="Lavrichenko K."/>
            <person name="Devanna P."/>
            <person name="Winkler S."/>
            <person name="Jermiin L.S."/>
            <person name="Skirmuntt E.C."/>
            <person name="Katzourakis A."/>
            <person name="Burkitt-Gray L."/>
            <person name="Ray D.A."/>
            <person name="Sullivan K.A.M."/>
            <person name="Roscito J.G."/>
            <person name="Kirilenko B.M."/>
            <person name="Davalos L.M."/>
            <person name="Corthals A.P."/>
            <person name="Power M.L."/>
            <person name="Jones G."/>
            <person name="Ransome R.D."/>
            <person name="Dechmann D.K.N."/>
            <person name="Locatelli A.G."/>
            <person name="Puechmaille S.J."/>
            <person name="Fedrigo O."/>
            <person name="Jarvis E.D."/>
            <person name="Hiller M."/>
            <person name="Vernes S.C."/>
            <person name="Myers E.W."/>
            <person name="Teeling E.C."/>
        </authorList>
    </citation>
    <scope>NUCLEOTIDE SEQUENCE [LARGE SCALE GENOMIC DNA]</scope>
    <source>
        <strain evidence="1">MMolMol1</strain>
        <tissue evidence="1">Muscle</tissue>
    </source>
</reference>
<evidence type="ECO:0000313" key="1">
    <source>
        <dbReference type="EMBL" id="KAF6452438.1"/>
    </source>
</evidence>
<organism evidence="1 2">
    <name type="scientific">Molossus molossus</name>
    <name type="common">Pallas' mastiff bat</name>
    <name type="synonym">Vespertilio molossus</name>
    <dbReference type="NCBI Taxonomy" id="27622"/>
    <lineage>
        <taxon>Eukaryota</taxon>
        <taxon>Metazoa</taxon>
        <taxon>Chordata</taxon>
        <taxon>Craniata</taxon>
        <taxon>Vertebrata</taxon>
        <taxon>Euteleostomi</taxon>
        <taxon>Mammalia</taxon>
        <taxon>Eutheria</taxon>
        <taxon>Laurasiatheria</taxon>
        <taxon>Chiroptera</taxon>
        <taxon>Yangochiroptera</taxon>
        <taxon>Molossidae</taxon>
        <taxon>Molossus</taxon>
    </lineage>
</organism>
<name>A0A7J8FXQ0_MOLMO</name>
<dbReference type="EMBL" id="JACASF010000010">
    <property type="protein sequence ID" value="KAF6452438.1"/>
    <property type="molecule type" value="Genomic_DNA"/>
</dbReference>